<dbReference type="AlphaFoldDB" id="A0A8C4WBE0"/>
<name>A0A8C4WBE0_9SAUR</name>
<keyword evidence="2" id="KW-1185">Reference proteome</keyword>
<dbReference type="Proteomes" id="UP000694390">
    <property type="component" value="Chromosome 6"/>
</dbReference>
<organism evidence="1 2">
    <name type="scientific">Gopherus evgoodei</name>
    <name type="common">Goodes thornscrub tortoise</name>
    <dbReference type="NCBI Taxonomy" id="1825980"/>
    <lineage>
        <taxon>Eukaryota</taxon>
        <taxon>Metazoa</taxon>
        <taxon>Chordata</taxon>
        <taxon>Craniata</taxon>
        <taxon>Vertebrata</taxon>
        <taxon>Euteleostomi</taxon>
        <taxon>Archelosauria</taxon>
        <taxon>Testudinata</taxon>
        <taxon>Testudines</taxon>
        <taxon>Cryptodira</taxon>
        <taxon>Durocryptodira</taxon>
        <taxon>Testudinoidea</taxon>
        <taxon>Testudinidae</taxon>
        <taxon>Gopherus</taxon>
    </lineage>
</organism>
<reference evidence="1" key="1">
    <citation type="submission" date="2019-06" db="EMBL/GenBank/DDBJ databases">
        <title>G10K-VGP Goodes thornscrub tortoise genome, primary haplotype.</title>
        <authorList>
            <person name="Murphy B."/>
            <person name="Edwards T."/>
            <person name="Rhie A."/>
            <person name="Koren S."/>
            <person name="Phillippy A."/>
            <person name="Fedrigo O."/>
            <person name="Haase B."/>
            <person name="Mountcastle J."/>
            <person name="Lewin H."/>
            <person name="Damas J."/>
            <person name="Howe K."/>
            <person name="Formenti G."/>
            <person name="Myers G."/>
            <person name="Durbin R."/>
            <person name="Jarvis E.D."/>
        </authorList>
    </citation>
    <scope>NUCLEOTIDE SEQUENCE [LARGE SCALE GENOMIC DNA]</scope>
</reference>
<dbReference type="GeneTree" id="ENSGT00990000212566"/>
<evidence type="ECO:0000313" key="2">
    <source>
        <dbReference type="Proteomes" id="UP000694390"/>
    </source>
</evidence>
<reference evidence="1" key="3">
    <citation type="submission" date="2025-09" db="UniProtKB">
        <authorList>
            <consortium name="Ensembl"/>
        </authorList>
    </citation>
    <scope>IDENTIFICATION</scope>
</reference>
<protein>
    <submittedName>
        <fullName evidence="1">Uncharacterized protein</fullName>
    </submittedName>
</protein>
<dbReference type="OrthoDB" id="310895at2759"/>
<sequence length="107" mass="11856">MQRLSFALSRHVLLRKRILASCKRPAAFMSTLLINQPQYAWLKDLGLKEENEGVYNGIWGGRGEVGLFSTCISLAIRWLVNVKFLGGCNGLSLTPAPQPPVCLLEGR</sequence>
<evidence type="ECO:0000313" key="1">
    <source>
        <dbReference type="Ensembl" id="ENSGEVP00005011549.1"/>
    </source>
</evidence>
<proteinExistence type="predicted"/>
<dbReference type="Ensembl" id="ENSGEVT00005012112.1">
    <property type="protein sequence ID" value="ENSGEVP00005011549.1"/>
    <property type="gene ID" value="ENSGEVG00005008170.1"/>
</dbReference>
<accession>A0A8C4WBE0</accession>
<reference evidence="1" key="2">
    <citation type="submission" date="2025-08" db="UniProtKB">
        <authorList>
            <consortium name="Ensembl"/>
        </authorList>
    </citation>
    <scope>IDENTIFICATION</scope>
</reference>